<dbReference type="EMBL" id="JACNJN010000113">
    <property type="protein sequence ID" value="MBC8335536.1"/>
    <property type="molecule type" value="Genomic_DNA"/>
</dbReference>
<dbReference type="Proteomes" id="UP000614469">
    <property type="component" value="Unassembled WGS sequence"/>
</dbReference>
<accession>A0A8J6NM44</accession>
<gene>
    <name evidence="2" type="ORF">H8E29_09740</name>
</gene>
<keyword evidence="1" id="KW-0732">Signal</keyword>
<proteinExistence type="predicted"/>
<organism evidence="2 3">
    <name type="scientific">Candidatus Desulfolinea nitratireducens</name>
    <dbReference type="NCBI Taxonomy" id="2841698"/>
    <lineage>
        <taxon>Bacteria</taxon>
        <taxon>Bacillati</taxon>
        <taxon>Chloroflexota</taxon>
        <taxon>Anaerolineae</taxon>
        <taxon>Anaerolineales</taxon>
        <taxon>Anaerolineales incertae sedis</taxon>
        <taxon>Candidatus Desulfolinea</taxon>
    </lineage>
</organism>
<evidence type="ECO:0000256" key="1">
    <source>
        <dbReference type="SAM" id="SignalP"/>
    </source>
</evidence>
<comment type="caution">
    <text evidence="2">The sequence shown here is derived from an EMBL/GenBank/DDBJ whole genome shotgun (WGS) entry which is preliminary data.</text>
</comment>
<evidence type="ECO:0000313" key="2">
    <source>
        <dbReference type="EMBL" id="MBC8335536.1"/>
    </source>
</evidence>
<sequence>MKNKITILALIFLLFVLSACRPKPSTSNENLIAIAVGKTLAAQPGPTIQPTYTPYPTLTSHAPTLEGLFCEYQFCIGHPVEIALFDAREAENPSLYSEGSLVAYSPDTFTLLVWQLNHGSDDPQFMLDLVMKDGLGSRLGNLDVNLVGDLTFFYVPTSTASAVLPVGGAAAWICGDRAFGWMAYAPNKEIAYSLFEEAASKFRCNQ</sequence>
<dbReference type="AlphaFoldDB" id="A0A8J6NM44"/>
<evidence type="ECO:0008006" key="4">
    <source>
        <dbReference type="Google" id="ProtNLM"/>
    </source>
</evidence>
<feature type="signal peptide" evidence="1">
    <location>
        <begin position="1"/>
        <end position="19"/>
    </location>
</feature>
<name>A0A8J6NM44_9CHLR</name>
<protein>
    <recommendedName>
        <fullName evidence="4">Lipoprotein</fullName>
    </recommendedName>
</protein>
<evidence type="ECO:0000313" key="3">
    <source>
        <dbReference type="Proteomes" id="UP000614469"/>
    </source>
</evidence>
<reference evidence="2 3" key="1">
    <citation type="submission" date="2020-08" db="EMBL/GenBank/DDBJ databases">
        <title>Bridging the membrane lipid divide: bacteria of the FCB group superphylum have the potential to synthesize archaeal ether lipids.</title>
        <authorList>
            <person name="Villanueva L."/>
            <person name="Von Meijenfeldt F.A.B."/>
            <person name="Westbye A.B."/>
            <person name="Yadav S."/>
            <person name="Hopmans E.C."/>
            <person name="Dutilh B.E."/>
            <person name="Sinninghe Damste J.S."/>
        </authorList>
    </citation>
    <scope>NUCLEOTIDE SEQUENCE [LARGE SCALE GENOMIC DNA]</scope>
    <source>
        <strain evidence="2">NIOZ-UU36</strain>
    </source>
</reference>
<feature type="chain" id="PRO_5035282034" description="Lipoprotein" evidence="1">
    <location>
        <begin position="20"/>
        <end position="206"/>
    </location>
</feature>
<dbReference type="PROSITE" id="PS51257">
    <property type="entry name" value="PROKAR_LIPOPROTEIN"/>
    <property type="match status" value="1"/>
</dbReference>